<dbReference type="InterPro" id="IPR036271">
    <property type="entry name" value="Tet_transcr_reg_TetR-rel_C_sf"/>
</dbReference>
<feature type="compositionally biased region" description="Low complexity" evidence="3">
    <location>
        <begin position="197"/>
        <end position="214"/>
    </location>
</feature>
<feature type="region of interest" description="Disordered" evidence="3">
    <location>
        <begin position="197"/>
        <end position="225"/>
    </location>
</feature>
<dbReference type="EMBL" id="JBHSXS010000001">
    <property type="protein sequence ID" value="MFC6878868.1"/>
    <property type="molecule type" value="Genomic_DNA"/>
</dbReference>
<dbReference type="InterPro" id="IPR001647">
    <property type="entry name" value="HTH_TetR"/>
</dbReference>
<feature type="DNA-binding region" description="H-T-H motif" evidence="2">
    <location>
        <begin position="39"/>
        <end position="58"/>
    </location>
</feature>
<evidence type="ECO:0000313" key="5">
    <source>
        <dbReference type="EMBL" id="MFC6878868.1"/>
    </source>
</evidence>
<dbReference type="RefSeq" id="WP_160819618.1">
    <property type="nucleotide sequence ID" value="NZ_JBHSXE010000001.1"/>
</dbReference>
<dbReference type="PANTHER" id="PTHR30055:SF181">
    <property type="entry name" value="BLR6905 PROTEIN"/>
    <property type="match status" value="1"/>
</dbReference>
<keyword evidence="6" id="KW-1185">Reference proteome</keyword>
<dbReference type="InterPro" id="IPR009057">
    <property type="entry name" value="Homeodomain-like_sf"/>
</dbReference>
<protein>
    <submittedName>
        <fullName evidence="5">TetR/AcrR family transcriptional regulator</fullName>
    </submittedName>
</protein>
<evidence type="ECO:0000256" key="2">
    <source>
        <dbReference type="PROSITE-ProRule" id="PRU00335"/>
    </source>
</evidence>
<reference evidence="6" key="1">
    <citation type="journal article" date="2019" name="Int. J. Syst. Evol. Microbiol.">
        <title>The Global Catalogue of Microorganisms (GCM) 10K type strain sequencing project: providing services to taxonomists for standard genome sequencing and annotation.</title>
        <authorList>
            <consortium name="The Broad Institute Genomics Platform"/>
            <consortium name="The Broad Institute Genome Sequencing Center for Infectious Disease"/>
            <person name="Wu L."/>
            <person name="Ma J."/>
        </authorList>
    </citation>
    <scope>NUCLEOTIDE SEQUENCE [LARGE SCALE GENOMIC DNA]</scope>
    <source>
        <strain evidence="6">JCM 3369</strain>
    </source>
</reference>
<dbReference type="Gene3D" id="1.10.357.10">
    <property type="entry name" value="Tetracycline Repressor, domain 2"/>
    <property type="match status" value="1"/>
</dbReference>
<dbReference type="PANTHER" id="PTHR30055">
    <property type="entry name" value="HTH-TYPE TRANSCRIPTIONAL REGULATOR RUTR"/>
    <property type="match status" value="1"/>
</dbReference>
<comment type="caution">
    <text evidence="5">The sequence shown here is derived from an EMBL/GenBank/DDBJ whole genome shotgun (WGS) entry which is preliminary data.</text>
</comment>
<evidence type="ECO:0000259" key="4">
    <source>
        <dbReference type="PROSITE" id="PS50977"/>
    </source>
</evidence>
<dbReference type="InterPro" id="IPR050109">
    <property type="entry name" value="HTH-type_TetR-like_transc_reg"/>
</dbReference>
<evidence type="ECO:0000313" key="6">
    <source>
        <dbReference type="Proteomes" id="UP001596380"/>
    </source>
</evidence>
<gene>
    <name evidence="5" type="ORF">ACFQKB_03715</name>
</gene>
<proteinExistence type="predicted"/>
<dbReference type="SUPFAM" id="SSF48498">
    <property type="entry name" value="Tetracyclin repressor-like, C-terminal domain"/>
    <property type="match status" value="1"/>
</dbReference>
<evidence type="ECO:0000256" key="3">
    <source>
        <dbReference type="SAM" id="MobiDB-lite"/>
    </source>
</evidence>
<dbReference type="PROSITE" id="PS50977">
    <property type="entry name" value="HTH_TETR_2"/>
    <property type="match status" value="1"/>
</dbReference>
<feature type="domain" description="HTH tetR-type" evidence="4">
    <location>
        <begin position="15"/>
        <end position="76"/>
    </location>
</feature>
<dbReference type="SUPFAM" id="SSF46689">
    <property type="entry name" value="Homeodomain-like"/>
    <property type="match status" value="1"/>
</dbReference>
<name>A0ABW2CAV5_9ACTN</name>
<dbReference type="Proteomes" id="UP001596380">
    <property type="component" value="Unassembled WGS sequence"/>
</dbReference>
<organism evidence="5 6">
    <name type="scientific">Actinomadura yumaensis</name>
    <dbReference type="NCBI Taxonomy" id="111807"/>
    <lineage>
        <taxon>Bacteria</taxon>
        <taxon>Bacillati</taxon>
        <taxon>Actinomycetota</taxon>
        <taxon>Actinomycetes</taxon>
        <taxon>Streptosporangiales</taxon>
        <taxon>Thermomonosporaceae</taxon>
        <taxon>Actinomadura</taxon>
    </lineage>
</organism>
<keyword evidence="1 2" id="KW-0238">DNA-binding</keyword>
<sequence length="225" mass="24374">MPQRAKPSGPSMDAELTARTLEEAALELIERDGVLSGLNLREVADLAGVNRGLVYHYFGSRRDLLRSALRRNARERSTHIRIRDRATPFGERVRQVLKGSIRHSSSVRLAALLQLDGDTRIRMMPERDRTQDVLRRDQEEGAVAAGADTVAMHAVMVALAQGYVLTRNRLAKEFGVGVRELDERVTDLVAHALSGLDGPSAARAGASGAAPGDGPARETAPAARP</sequence>
<accession>A0ABW2CAV5</accession>
<dbReference type="Pfam" id="PF00440">
    <property type="entry name" value="TetR_N"/>
    <property type="match status" value="1"/>
</dbReference>
<evidence type="ECO:0000256" key="1">
    <source>
        <dbReference type="ARBA" id="ARBA00023125"/>
    </source>
</evidence>